<evidence type="ECO:0000313" key="1">
    <source>
        <dbReference type="EMBL" id="WSC02811.1"/>
    </source>
</evidence>
<name>A0ACD4ZXB3_9ACTN</name>
<sequence length="93" mass="10840">MSERKPRKTDLSDEQWALMEPVIAAWKAVHPSVSGHQGRYEMREIVNALLCQARAGCQWDLLPHDLPPRGAVMYYFSRWRDDGIDRTIHDLLH</sequence>
<proteinExistence type="predicted"/>
<dbReference type="Proteomes" id="UP001348369">
    <property type="component" value="Chromosome"/>
</dbReference>
<protein>
    <submittedName>
        <fullName evidence="1">Transposase</fullName>
    </submittedName>
</protein>
<keyword evidence="2" id="KW-1185">Reference proteome</keyword>
<accession>A0ACD4ZXB3</accession>
<dbReference type="EMBL" id="CP109109">
    <property type="protein sequence ID" value="WSC02811.1"/>
    <property type="molecule type" value="Genomic_DNA"/>
</dbReference>
<organism evidence="1 2">
    <name type="scientific">Streptomyces scopuliridis</name>
    <dbReference type="NCBI Taxonomy" id="452529"/>
    <lineage>
        <taxon>Bacteria</taxon>
        <taxon>Bacillati</taxon>
        <taxon>Actinomycetota</taxon>
        <taxon>Actinomycetes</taxon>
        <taxon>Kitasatosporales</taxon>
        <taxon>Streptomycetaceae</taxon>
        <taxon>Streptomyces</taxon>
    </lineage>
</organism>
<gene>
    <name evidence="1" type="ORF">OG835_41460</name>
</gene>
<evidence type="ECO:0000313" key="2">
    <source>
        <dbReference type="Proteomes" id="UP001348369"/>
    </source>
</evidence>
<reference evidence="1" key="1">
    <citation type="submission" date="2022-10" db="EMBL/GenBank/DDBJ databases">
        <title>The complete genomes of actinobacterial strains from the NBC collection.</title>
        <authorList>
            <person name="Joergensen T.S."/>
            <person name="Alvarez Arevalo M."/>
            <person name="Sterndorff E.B."/>
            <person name="Faurdal D."/>
            <person name="Vuksanovic O."/>
            <person name="Mourched A.-S."/>
            <person name="Charusanti P."/>
            <person name="Shaw S."/>
            <person name="Blin K."/>
            <person name="Weber T."/>
        </authorList>
    </citation>
    <scope>NUCLEOTIDE SEQUENCE</scope>
    <source>
        <strain evidence="1">NBC 01771</strain>
    </source>
</reference>